<keyword evidence="8" id="KW-1185">Reference proteome</keyword>
<evidence type="ECO:0000256" key="2">
    <source>
        <dbReference type="ARBA" id="ARBA00012255"/>
    </source>
</evidence>
<feature type="domain" description="PARG helical" evidence="6">
    <location>
        <begin position="175"/>
        <end position="278"/>
    </location>
</feature>
<evidence type="ECO:0000256" key="1">
    <source>
        <dbReference type="ARBA" id="ARBA00009545"/>
    </source>
</evidence>
<dbReference type="EMBL" id="JADGIZ020000027">
    <property type="protein sequence ID" value="KAL2915090.1"/>
    <property type="molecule type" value="Genomic_DNA"/>
</dbReference>
<dbReference type="InterPro" id="IPR046372">
    <property type="entry name" value="PARG_cat_C"/>
</dbReference>
<protein>
    <recommendedName>
        <fullName evidence="2">poly(ADP-ribose) glycohydrolase</fullName>
        <ecNumber evidence="2">3.2.1.143</ecNumber>
    </recommendedName>
</protein>
<dbReference type="Proteomes" id="UP001527925">
    <property type="component" value="Unassembled WGS sequence"/>
</dbReference>
<dbReference type="Pfam" id="PF05028">
    <property type="entry name" value="PARG_cat_C"/>
    <property type="match status" value="1"/>
</dbReference>
<dbReference type="InterPro" id="IPR048362">
    <property type="entry name" value="PARG_helical"/>
</dbReference>
<dbReference type="EC" id="3.2.1.143" evidence="2"/>
<keyword evidence="3" id="KW-0378">Hydrolase</keyword>
<evidence type="ECO:0000259" key="6">
    <source>
        <dbReference type="Pfam" id="PF20811"/>
    </source>
</evidence>
<gene>
    <name evidence="7" type="ORF">HK105_205414</name>
</gene>
<proteinExistence type="inferred from homology"/>
<evidence type="ECO:0000313" key="7">
    <source>
        <dbReference type="EMBL" id="KAL2915090.1"/>
    </source>
</evidence>
<dbReference type="InterPro" id="IPR007724">
    <property type="entry name" value="Poly_GlycHdrlase"/>
</dbReference>
<name>A0ABR4N6H2_9FUNG</name>
<sequence length="551" mass="60147">MPKSPAGPRQLRLSDMWKSFPQSRPPHAATPADAMRRPPAAPPAGSGAGPARPPAPPVARGAPGPVVQRREQGIDTDPQQGVASPTSGSEDGGGDGLTFEDVSGVSLGPGDRIPLPIPGQGQDGGAERRRTRLEEQYAGIRQLAGSPDLETLMRVVTLGAQAESDADQLVGFLMEEDAKYMDLVVPFVARLALELADLFPLGLARLPRGVNRSVTLTQRQIASLLAHGFFCTFDHRRRPAFYPFINFDMLYSGHPDRPSSTKYRAKLKFIFHYFDCCIPDHLVPDWAQLGTLPLCDVTFSQKNIEDLRDTTQVDFANKFIGGGVLGSGFVQEEILFMVMPELIAACAIAERLDPNEALFMIGAQRYSDYSGYSGSTRWAGPHNDLLPVDERGRRRREMVGIDAEHFSRRNSSKEFSPECVARELCKAYAGFCHSGESFLPTNAPIATGNWGCGAFCGSLELKSLIQIMAASMAGRNLVYCPFDQTQFADDMMSMLAQLRASGVTVGKLFKLIGAFHRESFGDNRATTSRSLFFFLRKRLGYDARAAAATEA</sequence>
<accession>A0ABR4N6H2</accession>
<feature type="compositionally biased region" description="Polar residues" evidence="4">
    <location>
        <begin position="77"/>
        <end position="89"/>
    </location>
</feature>
<comment type="similarity">
    <text evidence="1">Belongs to the poly(ADP-ribose) glycohydrolase family.</text>
</comment>
<feature type="region of interest" description="Disordered" evidence="4">
    <location>
        <begin position="1"/>
        <end position="129"/>
    </location>
</feature>
<reference evidence="7 8" key="1">
    <citation type="submission" date="2023-09" db="EMBL/GenBank/DDBJ databases">
        <title>Pangenome analysis of Batrachochytrium dendrobatidis and related Chytrids.</title>
        <authorList>
            <person name="Yacoub M.N."/>
            <person name="Stajich J.E."/>
            <person name="James T.Y."/>
        </authorList>
    </citation>
    <scope>NUCLEOTIDE SEQUENCE [LARGE SCALE GENOMIC DNA]</scope>
    <source>
        <strain evidence="7 8">JEL0888</strain>
    </source>
</reference>
<evidence type="ECO:0000259" key="5">
    <source>
        <dbReference type="Pfam" id="PF05028"/>
    </source>
</evidence>
<dbReference type="Pfam" id="PF20811">
    <property type="entry name" value="PARG_cat_N"/>
    <property type="match status" value="1"/>
</dbReference>
<organism evidence="7 8">
    <name type="scientific">Polyrhizophydium stewartii</name>
    <dbReference type="NCBI Taxonomy" id="2732419"/>
    <lineage>
        <taxon>Eukaryota</taxon>
        <taxon>Fungi</taxon>
        <taxon>Fungi incertae sedis</taxon>
        <taxon>Chytridiomycota</taxon>
        <taxon>Chytridiomycota incertae sedis</taxon>
        <taxon>Chytridiomycetes</taxon>
        <taxon>Rhizophydiales</taxon>
        <taxon>Rhizophydiales incertae sedis</taxon>
        <taxon>Polyrhizophydium</taxon>
    </lineage>
</organism>
<evidence type="ECO:0000256" key="3">
    <source>
        <dbReference type="ARBA" id="ARBA00022801"/>
    </source>
</evidence>
<comment type="caution">
    <text evidence="7">The sequence shown here is derived from an EMBL/GenBank/DDBJ whole genome shotgun (WGS) entry which is preliminary data.</text>
</comment>
<feature type="domain" description="PARG catalytic Macro" evidence="5">
    <location>
        <begin position="285"/>
        <end position="488"/>
    </location>
</feature>
<dbReference type="PANTHER" id="PTHR12837:SF0">
    <property type="entry name" value="POLY(ADP-RIBOSE) GLYCOHYDROLASE"/>
    <property type="match status" value="1"/>
</dbReference>
<evidence type="ECO:0000256" key="4">
    <source>
        <dbReference type="SAM" id="MobiDB-lite"/>
    </source>
</evidence>
<evidence type="ECO:0000313" key="8">
    <source>
        <dbReference type="Proteomes" id="UP001527925"/>
    </source>
</evidence>
<dbReference type="PANTHER" id="PTHR12837">
    <property type="entry name" value="POLY ADP-RIBOSE GLYCOHYDROLASE"/>
    <property type="match status" value="1"/>
</dbReference>